<keyword evidence="16" id="KW-1185">Reference proteome</keyword>
<dbReference type="KEGG" id="ncu:F0U83_04715"/>
<reference evidence="15 16" key="1">
    <citation type="journal article" date="2019" name="Biochem. Eng. J.">
        <title>Metabolic engineering of the marine bacteria Neptunomonas concharum for the production of acetoin and meso-2,3-butanediol from acetate.</title>
        <authorList>
            <person name="Li W."/>
            <person name="Pu N."/>
            <person name="Liu C.-X."/>
            <person name="Yuan Q.-P."/>
            <person name="Li Z.-J."/>
        </authorList>
    </citation>
    <scope>NUCLEOTIDE SEQUENCE [LARGE SCALE GENOMIC DNA]</scope>
    <source>
        <strain evidence="15 16">JCM17730</strain>
    </source>
</reference>
<evidence type="ECO:0000259" key="14">
    <source>
        <dbReference type="Pfam" id="PF07715"/>
    </source>
</evidence>
<evidence type="ECO:0000256" key="5">
    <source>
        <dbReference type="ARBA" id="ARBA00022692"/>
    </source>
</evidence>
<evidence type="ECO:0000256" key="12">
    <source>
        <dbReference type="RuleBase" id="RU003357"/>
    </source>
</evidence>
<dbReference type="PANTHER" id="PTHR30069:SF29">
    <property type="entry name" value="HEMOGLOBIN AND HEMOGLOBIN-HAPTOGLOBIN-BINDING PROTEIN 1-RELATED"/>
    <property type="match status" value="1"/>
</dbReference>
<dbReference type="GO" id="GO:0044718">
    <property type="term" value="P:siderophore transmembrane transport"/>
    <property type="evidence" value="ECO:0007669"/>
    <property type="project" value="TreeGrafter"/>
</dbReference>
<dbReference type="GO" id="GO:0009279">
    <property type="term" value="C:cell outer membrane"/>
    <property type="evidence" value="ECO:0007669"/>
    <property type="project" value="UniProtKB-SubCell"/>
</dbReference>
<name>A0A5P1R900_9GAMM</name>
<dbReference type="Gene3D" id="2.40.170.20">
    <property type="entry name" value="TonB-dependent receptor, beta-barrel domain"/>
    <property type="match status" value="1"/>
</dbReference>
<evidence type="ECO:0000256" key="7">
    <source>
        <dbReference type="ARBA" id="ARBA00023077"/>
    </source>
</evidence>
<feature type="domain" description="TonB-dependent receptor-like beta-barrel" evidence="13">
    <location>
        <begin position="352"/>
        <end position="689"/>
    </location>
</feature>
<keyword evidence="8 11" id="KW-0472">Membrane</keyword>
<keyword evidence="4 11" id="KW-1134">Transmembrane beta strand</keyword>
<evidence type="ECO:0000256" key="3">
    <source>
        <dbReference type="ARBA" id="ARBA00022448"/>
    </source>
</evidence>
<dbReference type="AlphaFoldDB" id="A0A5P1R900"/>
<dbReference type="InterPro" id="IPR012910">
    <property type="entry name" value="Plug_dom"/>
</dbReference>
<dbReference type="EMBL" id="CP043869">
    <property type="protein sequence ID" value="QEQ96063.1"/>
    <property type="molecule type" value="Genomic_DNA"/>
</dbReference>
<dbReference type="GO" id="GO:0015344">
    <property type="term" value="F:siderophore uptake transmembrane transporter activity"/>
    <property type="evidence" value="ECO:0007669"/>
    <property type="project" value="TreeGrafter"/>
</dbReference>
<evidence type="ECO:0000256" key="1">
    <source>
        <dbReference type="ARBA" id="ARBA00004571"/>
    </source>
</evidence>
<evidence type="ECO:0000259" key="13">
    <source>
        <dbReference type="Pfam" id="PF00593"/>
    </source>
</evidence>
<keyword evidence="6" id="KW-0732">Signal</keyword>
<dbReference type="PANTHER" id="PTHR30069">
    <property type="entry name" value="TONB-DEPENDENT OUTER MEMBRANE RECEPTOR"/>
    <property type="match status" value="1"/>
</dbReference>
<dbReference type="Pfam" id="PF00593">
    <property type="entry name" value="TonB_dep_Rec_b-barrel"/>
    <property type="match status" value="1"/>
</dbReference>
<comment type="subcellular location">
    <subcellularLocation>
        <location evidence="1 11">Cell outer membrane</location>
        <topology evidence="1 11">Multi-pass membrane protein</topology>
    </subcellularLocation>
</comment>
<dbReference type="RefSeq" id="WP_138988769.1">
    <property type="nucleotide sequence ID" value="NZ_CP043869.1"/>
</dbReference>
<dbReference type="Gene3D" id="2.170.130.10">
    <property type="entry name" value="TonB-dependent receptor, plug domain"/>
    <property type="match status" value="1"/>
</dbReference>
<evidence type="ECO:0000256" key="11">
    <source>
        <dbReference type="PROSITE-ProRule" id="PRU01360"/>
    </source>
</evidence>
<dbReference type="SUPFAM" id="SSF56935">
    <property type="entry name" value="Porins"/>
    <property type="match status" value="1"/>
</dbReference>
<protein>
    <submittedName>
        <fullName evidence="15">TonB-dependent receptor plug domain-containing protein</fullName>
    </submittedName>
</protein>
<dbReference type="OrthoDB" id="9764669at2"/>
<dbReference type="InterPro" id="IPR000531">
    <property type="entry name" value="Beta-barrel_TonB"/>
</dbReference>
<gene>
    <name evidence="15" type="ORF">F0U83_04715</name>
</gene>
<proteinExistence type="inferred from homology"/>
<evidence type="ECO:0000256" key="4">
    <source>
        <dbReference type="ARBA" id="ARBA00022452"/>
    </source>
</evidence>
<sequence>MLSAFFDLGIGSKLAIFSRYKLLLITCLLSSQVSADEGLSLSDLKALSIGELSSLEVGIASKIPSKLNETPAAVYVITAEDIRRSAAANVPDALRMVPGINVGAVSGNTWAVNSRGFNETFANKFLVLLDGRSLYNSTFGGVYWDMQDIRVEDIERIEVIRGPGSAAWGANAMNGVINIITRSSYSSQSGELTANVGSQNKEAGFRYGGEFGDSSSYRFSGKVNLIKENKATSTSGLGVYPVAANDDSKHLSLSLRTDTDLNVDETVTFDVGLFNGYSDQRQFKSEINPYAPDFFSVVLPQIQLMQMAGASQQQLSGLLSIPAFGMCTFCLTDVRDRHEYSGWHVLGRWNQISETDWTTAQAYFDYTQREEYMADQSASVLDIDLEKGWKHERGKTAVGIGLRSSRDDISPNLSPTPVVIFNPQNESNNTINLFAQNELNVTESFRLLSGIGYEYSSITGSQWQPTLRGVWLASPQTQVWGALSYSSRTPSRIERTVASNSAYQAFGNSAHKSEKLSSLELGIRYQPTEEFSLDLVGFRYWYDDLTTLKIDRLYNPLQNQSGLLSFGNEASADAFGAEAAIRWQVLPSWSLAASYSWLQQSYNSLPQSVEPTVSSNKSPEHQFALRSYWDINPDWELDVSLYYVSELSSVGSPVLIIGDTGVDAYLRTDVRLGWQISPEVELSFIGQNLFDNAHQEFNSSPINVGGVSENTEIKRSLSAKLTVRF</sequence>
<dbReference type="InterPro" id="IPR036942">
    <property type="entry name" value="Beta-barrel_TonB_sf"/>
</dbReference>
<dbReference type="Pfam" id="PF07715">
    <property type="entry name" value="Plug"/>
    <property type="match status" value="1"/>
</dbReference>
<evidence type="ECO:0000256" key="9">
    <source>
        <dbReference type="ARBA" id="ARBA00023170"/>
    </source>
</evidence>
<keyword evidence="10 11" id="KW-0998">Cell outer membrane</keyword>
<accession>A0A5P1R900</accession>
<dbReference type="Proteomes" id="UP000324760">
    <property type="component" value="Chromosome"/>
</dbReference>
<evidence type="ECO:0000256" key="6">
    <source>
        <dbReference type="ARBA" id="ARBA00022729"/>
    </source>
</evidence>
<keyword evidence="7 12" id="KW-0798">TonB box</keyword>
<keyword evidence="5 11" id="KW-0812">Transmembrane</keyword>
<keyword evidence="9 15" id="KW-0675">Receptor</keyword>
<dbReference type="PROSITE" id="PS52016">
    <property type="entry name" value="TONB_DEPENDENT_REC_3"/>
    <property type="match status" value="1"/>
</dbReference>
<evidence type="ECO:0000313" key="15">
    <source>
        <dbReference type="EMBL" id="QEQ96063.1"/>
    </source>
</evidence>
<evidence type="ECO:0000256" key="2">
    <source>
        <dbReference type="ARBA" id="ARBA00008143"/>
    </source>
</evidence>
<keyword evidence="3 11" id="KW-0813">Transport</keyword>
<dbReference type="InterPro" id="IPR037066">
    <property type="entry name" value="Plug_dom_sf"/>
</dbReference>
<organism evidence="15 16">
    <name type="scientific">Neptunomonas concharum</name>
    <dbReference type="NCBI Taxonomy" id="1031538"/>
    <lineage>
        <taxon>Bacteria</taxon>
        <taxon>Pseudomonadati</taxon>
        <taxon>Pseudomonadota</taxon>
        <taxon>Gammaproteobacteria</taxon>
        <taxon>Oceanospirillales</taxon>
        <taxon>Oceanospirillaceae</taxon>
        <taxon>Neptunomonas</taxon>
    </lineage>
</organism>
<dbReference type="InterPro" id="IPR039426">
    <property type="entry name" value="TonB-dep_rcpt-like"/>
</dbReference>
<comment type="similarity">
    <text evidence="2">Belongs to the TonB-dependent receptor family. Hemoglobin/haptoglobin binding protein subfamily.</text>
</comment>
<evidence type="ECO:0000313" key="16">
    <source>
        <dbReference type="Proteomes" id="UP000324760"/>
    </source>
</evidence>
<feature type="domain" description="TonB-dependent receptor plug" evidence="14">
    <location>
        <begin position="67"/>
        <end position="176"/>
    </location>
</feature>
<evidence type="ECO:0000256" key="8">
    <source>
        <dbReference type="ARBA" id="ARBA00023136"/>
    </source>
</evidence>
<evidence type="ECO:0000256" key="10">
    <source>
        <dbReference type="ARBA" id="ARBA00023237"/>
    </source>
</evidence>